<keyword evidence="3" id="KW-0813">Transport</keyword>
<evidence type="ECO:0000256" key="1">
    <source>
        <dbReference type="ARBA" id="ARBA00004383"/>
    </source>
</evidence>
<dbReference type="EMBL" id="JACHIP010000003">
    <property type="protein sequence ID" value="MBB5057518.1"/>
    <property type="molecule type" value="Genomic_DNA"/>
</dbReference>
<evidence type="ECO:0000313" key="12">
    <source>
        <dbReference type="EMBL" id="MBB5057518.1"/>
    </source>
</evidence>
<organism evidence="12 13">
    <name type="scientific">Granulicella aggregans</name>
    <dbReference type="NCBI Taxonomy" id="474949"/>
    <lineage>
        <taxon>Bacteria</taxon>
        <taxon>Pseudomonadati</taxon>
        <taxon>Acidobacteriota</taxon>
        <taxon>Terriglobia</taxon>
        <taxon>Terriglobales</taxon>
        <taxon>Acidobacteriaceae</taxon>
        <taxon>Granulicella</taxon>
    </lineage>
</organism>
<keyword evidence="4" id="KW-1003">Cell membrane</keyword>
<dbReference type="PROSITE" id="PS52015">
    <property type="entry name" value="TONB_CTD"/>
    <property type="match status" value="1"/>
</dbReference>
<reference evidence="12 13" key="1">
    <citation type="submission" date="2020-08" db="EMBL/GenBank/DDBJ databases">
        <title>Genomic Encyclopedia of Type Strains, Phase IV (KMG-V): Genome sequencing to study the core and pangenomes of soil and plant-associated prokaryotes.</title>
        <authorList>
            <person name="Whitman W."/>
        </authorList>
    </citation>
    <scope>NUCLEOTIDE SEQUENCE [LARGE SCALE GENOMIC DNA]</scope>
    <source>
        <strain evidence="12 13">M8UP14</strain>
    </source>
</reference>
<proteinExistence type="inferred from homology"/>
<dbReference type="PANTHER" id="PTHR33446">
    <property type="entry name" value="PROTEIN TONB-RELATED"/>
    <property type="match status" value="1"/>
</dbReference>
<feature type="transmembrane region" description="Helical" evidence="10">
    <location>
        <begin position="83"/>
        <end position="102"/>
    </location>
</feature>
<evidence type="ECO:0000256" key="8">
    <source>
        <dbReference type="ARBA" id="ARBA00022989"/>
    </source>
</evidence>
<accession>A0A7W7ZCW9</accession>
<dbReference type="Pfam" id="PF03544">
    <property type="entry name" value="TonB_C"/>
    <property type="match status" value="1"/>
</dbReference>
<dbReference type="GO" id="GO:0005886">
    <property type="term" value="C:plasma membrane"/>
    <property type="evidence" value="ECO:0007669"/>
    <property type="project" value="UniProtKB-SubCell"/>
</dbReference>
<dbReference type="GO" id="GO:0015031">
    <property type="term" value="P:protein transport"/>
    <property type="evidence" value="ECO:0007669"/>
    <property type="project" value="UniProtKB-KW"/>
</dbReference>
<evidence type="ECO:0000259" key="11">
    <source>
        <dbReference type="PROSITE" id="PS52015"/>
    </source>
</evidence>
<evidence type="ECO:0000256" key="2">
    <source>
        <dbReference type="ARBA" id="ARBA00006555"/>
    </source>
</evidence>
<keyword evidence="5" id="KW-0997">Cell inner membrane</keyword>
<dbReference type="GO" id="GO:0055085">
    <property type="term" value="P:transmembrane transport"/>
    <property type="evidence" value="ECO:0007669"/>
    <property type="project" value="InterPro"/>
</dbReference>
<evidence type="ECO:0000256" key="7">
    <source>
        <dbReference type="ARBA" id="ARBA00022927"/>
    </source>
</evidence>
<evidence type="ECO:0000256" key="5">
    <source>
        <dbReference type="ARBA" id="ARBA00022519"/>
    </source>
</evidence>
<sequence>MANSLMIPPEIEPSEEVVVVPRKDVELHLDGKDLLGPEQGIFASLKNSLYDVFFPKKLPPLVLESRPVAVVDRMAVKRDPTSTAIAVVIHAVIIGLILWVVGRKIVEITAPPKANIVSLETPVPPPAPVKTLRMGGGGGQKGPAPVSKGTPPKFSPQQILPPMAPPKIDPKLAVAPTIDVDPKLKMASNMPNIGMPNATNVGVSMGNGNGNGLGSGNGNGMGPGSGGNTGGGIRQIGGSVSAPKLVSQVDPEFSEEARKAKYMGVAIVDAVIDEHGIPVRVRIISDPGMGLGERAVEAVKQWRFKPGTENGKAVKTELQIQVDFHIY</sequence>
<feature type="domain" description="TonB C-terminal" evidence="11">
    <location>
        <begin position="238"/>
        <end position="327"/>
    </location>
</feature>
<gene>
    <name evidence="12" type="ORF">HDF16_002224</name>
</gene>
<keyword evidence="13" id="KW-1185">Reference proteome</keyword>
<dbReference type="Gene3D" id="3.30.1150.10">
    <property type="match status" value="1"/>
</dbReference>
<dbReference type="SUPFAM" id="SSF74653">
    <property type="entry name" value="TolA/TonB C-terminal domain"/>
    <property type="match status" value="1"/>
</dbReference>
<evidence type="ECO:0000256" key="4">
    <source>
        <dbReference type="ARBA" id="ARBA00022475"/>
    </source>
</evidence>
<keyword evidence="8 10" id="KW-1133">Transmembrane helix</keyword>
<evidence type="ECO:0000256" key="6">
    <source>
        <dbReference type="ARBA" id="ARBA00022692"/>
    </source>
</evidence>
<keyword evidence="7" id="KW-0653">Protein transport</keyword>
<comment type="similarity">
    <text evidence="2">Belongs to the TonB family.</text>
</comment>
<keyword evidence="9 10" id="KW-0472">Membrane</keyword>
<name>A0A7W7ZCW9_9BACT</name>
<dbReference type="AlphaFoldDB" id="A0A7W7ZCW9"/>
<evidence type="ECO:0000256" key="9">
    <source>
        <dbReference type="ARBA" id="ARBA00023136"/>
    </source>
</evidence>
<dbReference type="NCBIfam" id="TIGR01352">
    <property type="entry name" value="tonB_Cterm"/>
    <property type="match status" value="1"/>
</dbReference>
<dbReference type="RefSeq" id="WP_246409012.1">
    <property type="nucleotide sequence ID" value="NZ_JACHIP010000003.1"/>
</dbReference>
<keyword evidence="6 10" id="KW-0812">Transmembrane</keyword>
<dbReference type="Proteomes" id="UP000540989">
    <property type="component" value="Unassembled WGS sequence"/>
</dbReference>
<protein>
    <submittedName>
        <fullName evidence="12">Protein TonB</fullName>
    </submittedName>
</protein>
<evidence type="ECO:0000256" key="10">
    <source>
        <dbReference type="SAM" id="Phobius"/>
    </source>
</evidence>
<dbReference type="InterPro" id="IPR006260">
    <property type="entry name" value="TonB/TolA_C"/>
</dbReference>
<evidence type="ECO:0000256" key="3">
    <source>
        <dbReference type="ARBA" id="ARBA00022448"/>
    </source>
</evidence>
<comment type="caution">
    <text evidence="12">The sequence shown here is derived from an EMBL/GenBank/DDBJ whole genome shotgun (WGS) entry which is preliminary data.</text>
</comment>
<comment type="subcellular location">
    <subcellularLocation>
        <location evidence="1">Cell inner membrane</location>
        <topology evidence="1">Single-pass membrane protein</topology>
        <orientation evidence="1">Periplasmic side</orientation>
    </subcellularLocation>
</comment>
<dbReference type="InterPro" id="IPR037682">
    <property type="entry name" value="TonB_C"/>
</dbReference>
<dbReference type="InterPro" id="IPR051045">
    <property type="entry name" value="TonB-dependent_transducer"/>
</dbReference>
<evidence type="ECO:0000313" key="13">
    <source>
        <dbReference type="Proteomes" id="UP000540989"/>
    </source>
</evidence>